<comment type="subcellular location">
    <subcellularLocation>
        <location evidence="1">Cytoplasm</location>
    </subcellularLocation>
</comment>
<proteinExistence type="inferred from homology"/>
<dbReference type="GO" id="GO:0008408">
    <property type="term" value="F:3'-5' exonuclease activity"/>
    <property type="evidence" value="ECO:0007669"/>
    <property type="project" value="InterPro"/>
</dbReference>
<dbReference type="Pfam" id="PF14579">
    <property type="entry name" value="HHH_6"/>
    <property type="match status" value="1"/>
</dbReference>
<feature type="domain" description="DNA polymerase helix-hairpin-helix motif" evidence="15">
    <location>
        <begin position="47"/>
        <end position="128"/>
    </location>
</feature>
<keyword evidence="17" id="KW-1185">Reference proteome</keyword>
<dbReference type="CDD" id="cd04485">
    <property type="entry name" value="DnaE_OBF"/>
    <property type="match status" value="1"/>
</dbReference>
<keyword evidence="5" id="KW-0963">Cytoplasm</keyword>
<evidence type="ECO:0000256" key="13">
    <source>
        <dbReference type="SAM" id="MobiDB-lite"/>
    </source>
</evidence>
<dbReference type="GO" id="GO:0003676">
    <property type="term" value="F:nucleic acid binding"/>
    <property type="evidence" value="ECO:0007669"/>
    <property type="project" value="InterPro"/>
</dbReference>
<evidence type="ECO:0000256" key="8">
    <source>
        <dbReference type="ARBA" id="ARBA00022705"/>
    </source>
</evidence>
<evidence type="ECO:0000256" key="1">
    <source>
        <dbReference type="ARBA" id="ARBA00004496"/>
    </source>
</evidence>
<dbReference type="GO" id="GO:0003887">
    <property type="term" value="F:DNA-directed DNA polymerase activity"/>
    <property type="evidence" value="ECO:0007669"/>
    <property type="project" value="UniProtKB-KW"/>
</dbReference>
<dbReference type="PANTHER" id="PTHR32294:SF4">
    <property type="entry name" value="ERROR-PRONE DNA POLYMERASE"/>
    <property type="match status" value="1"/>
</dbReference>
<keyword evidence="6" id="KW-0808">Transferase</keyword>
<evidence type="ECO:0000256" key="4">
    <source>
        <dbReference type="ARBA" id="ARBA00017273"/>
    </source>
</evidence>
<evidence type="ECO:0000256" key="11">
    <source>
        <dbReference type="ARBA" id="ARBA00023204"/>
    </source>
</evidence>
<gene>
    <name evidence="16" type="primary">dnaE</name>
    <name evidence="16" type="ORF">AGR7A_pTi0057</name>
</gene>
<dbReference type="EC" id="2.7.7.7" evidence="3"/>
<evidence type="ECO:0000256" key="6">
    <source>
        <dbReference type="ARBA" id="ARBA00022679"/>
    </source>
</evidence>
<keyword evidence="8" id="KW-0235">DNA replication</keyword>
<comment type="caution">
    <text evidence="16">The sequence shown here is derived from an EMBL/GenBank/DDBJ whole genome shotgun (WGS) entry which is preliminary data.</text>
</comment>
<evidence type="ECO:0000256" key="3">
    <source>
        <dbReference type="ARBA" id="ARBA00012417"/>
    </source>
</evidence>
<dbReference type="GO" id="GO:0006260">
    <property type="term" value="P:DNA replication"/>
    <property type="evidence" value="ECO:0007669"/>
    <property type="project" value="UniProtKB-KW"/>
</dbReference>
<evidence type="ECO:0000256" key="5">
    <source>
        <dbReference type="ARBA" id="ARBA00022490"/>
    </source>
</evidence>
<comment type="similarity">
    <text evidence="2">Belongs to the DNA polymerase type-C family. DnaE2 subfamily.</text>
</comment>
<evidence type="ECO:0000256" key="10">
    <source>
        <dbReference type="ARBA" id="ARBA00022932"/>
    </source>
</evidence>
<dbReference type="Pfam" id="PF01336">
    <property type="entry name" value="tRNA_anti-codon"/>
    <property type="match status" value="1"/>
</dbReference>
<evidence type="ECO:0000313" key="16">
    <source>
        <dbReference type="EMBL" id="CVI64321.1"/>
    </source>
</evidence>
<sequence length="360" mass="39981">MAQFSMEIMRLTGSVLRGNQHAALLNAQPMGFYAPAQIVRDAEKHRVKIRPVCINTSRWDCTLEPMEDGRFAVRLGFRMVKGLANKHGAAIVAAREDKQFQSIDDLWRRASVPSASLVKLAEADAFQPGLKLARREALWAIEALRDEPLPLFAAAAAREQSVVPEAIEPAVALKPMTSGGEVVEDYSHVGLTLRAHPLSFLRDDLTKRRIVTCEDAMNARDGKWLEAAGLVLVRQRPGSAKGVMFITIEDETSHANLVVWVKTFEKYRRVVLGAGMIGVYGKVQREGEVVHLVAHRLTDLSAELASIGSRDKAFPLPHGRGDEFHHGSPTPDPRGLPRVRDIVDPYGHIDQIRVKTRDFR</sequence>
<evidence type="ECO:0000259" key="14">
    <source>
        <dbReference type="Pfam" id="PF01336"/>
    </source>
</evidence>
<dbReference type="GO" id="GO:0009432">
    <property type="term" value="P:SOS response"/>
    <property type="evidence" value="ECO:0007669"/>
    <property type="project" value="UniProtKB-ARBA"/>
</dbReference>
<organism evidence="16 17">
    <name type="scientific">Agrobacterium deltaense NCPPB 1641</name>
    <dbReference type="NCBI Taxonomy" id="1183425"/>
    <lineage>
        <taxon>Bacteria</taxon>
        <taxon>Pseudomonadati</taxon>
        <taxon>Pseudomonadota</taxon>
        <taxon>Alphaproteobacteria</taxon>
        <taxon>Hyphomicrobiales</taxon>
        <taxon>Rhizobiaceae</taxon>
        <taxon>Rhizobium/Agrobacterium group</taxon>
        <taxon>Agrobacterium</taxon>
    </lineage>
</organism>
<dbReference type="EMBL" id="FCNP01000051">
    <property type="protein sequence ID" value="CVI64321.1"/>
    <property type="molecule type" value="Genomic_DNA"/>
</dbReference>
<dbReference type="Gene3D" id="1.10.150.870">
    <property type="match status" value="1"/>
</dbReference>
<feature type="region of interest" description="Disordered" evidence="13">
    <location>
        <begin position="316"/>
        <end position="337"/>
    </location>
</feature>
<name>A0A1S7UCM7_9HYPH</name>
<dbReference type="Proteomes" id="UP000192140">
    <property type="component" value="Unassembled WGS sequence"/>
</dbReference>
<keyword evidence="11" id="KW-0234">DNA repair</keyword>
<evidence type="ECO:0000256" key="12">
    <source>
        <dbReference type="ARBA" id="ARBA00049244"/>
    </source>
</evidence>
<dbReference type="InterPro" id="IPR004365">
    <property type="entry name" value="NA-bd_OB_tRNA"/>
</dbReference>
<dbReference type="AlphaFoldDB" id="A0A1S7UCM7"/>
<dbReference type="GO" id="GO:0005737">
    <property type="term" value="C:cytoplasm"/>
    <property type="evidence" value="ECO:0007669"/>
    <property type="project" value="UniProtKB-SubCell"/>
</dbReference>
<dbReference type="GO" id="GO:0006281">
    <property type="term" value="P:DNA repair"/>
    <property type="evidence" value="ECO:0007669"/>
    <property type="project" value="UniProtKB-KW"/>
</dbReference>
<evidence type="ECO:0000256" key="2">
    <source>
        <dbReference type="ARBA" id="ARBA00007391"/>
    </source>
</evidence>
<evidence type="ECO:0000313" key="17">
    <source>
        <dbReference type="Proteomes" id="UP000192140"/>
    </source>
</evidence>
<evidence type="ECO:0000259" key="15">
    <source>
        <dbReference type="Pfam" id="PF14579"/>
    </source>
</evidence>
<dbReference type="FunFam" id="1.10.150.870:FF:000002">
    <property type="entry name" value="Error-prone DNA polymerase"/>
    <property type="match status" value="1"/>
</dbReference>
<feature type="compositionally biased region" description="Basic and acidic residues" evidence="13">
    <location>
        <begin position="316"/>
        <end position="326"/>
    </location>
</feature>
<dbReference type="InterPro" id="IPR004805">
    <property type="entry name" value="DnaE2/DnaE/PolC"/>
</dbReference>
<keyword evidence="7" id="KW-0548">Nucleotidyltransferase</keyword>
<keyword evidence="10" id="KW-0239">DNA-directed DNA polymerase</keyword>
<dbReference type="InterPro" id="IPR029460">
    <property type="entry name" value="DNAPol_HHH"/>
</dbReference>
<feature type="domain" description="OB" evidence="14">
    <location>
        <begin position="229"/>
        <end position="300"/>
    </location>
</feature>
<comment type="catalytic activity">
    <reaction evidence="12">
        <text>DNA(n) + a 2'-deoxyribonucleoside 5'-triphosphate = DNA(n+1) + diphosphate</text>
        <dbReference type="Rhea" id="RHEA:22508"/>
        <dbReference type="Rhea" id="RHEA-COMP:17339"/>
        <dbReference type="Rhea" id="RHEA-COMP:17340"/>
        <dbReference type="ChEBI" id="CHEBI:33019"/>
        <dbReference type="ChEBI" id="CHEBI:61560"/>
        <dbReference type="ChEBI" id="CHEBI:173112"/>
        <dbReference type="EC" id="2.7.7.7"/>
    </reaction>
</comment>
<protein>
    <recommendedName>
        <fullName evidence="4">Error-prone DNA polymerase</fullName>
        <ecNumber evidence="3">2.7.7.7</ecNumber>
    </recommendedName>
</protein>
<evidence type="ECO:0000256" key="7">
    <source>
        <dbReference type="ARBA" id="ARBA00022695"/>
    </source>
</evidence>
<keyword evidence="9" id="KW-0227">DNA damage</keyword>
<dbReference type="PANTHER" id="PTHR32294">
    <property type="entry name" value="DNA POLYMERASE III SUBUNIT ALPHA"/>
    <property type="match status" value="1"/>
</dbReference>
<evidence type="ECO:0000256" key="9">
    <source>
        <dbReference type="ARBA" id="ARBA00022763"/>
    </source>
</evidence>
<accession>A0A1S7UCM7</accession>
<reference evidence="16" key="1">
    <citation type="submission" date="2016-01" db="EMBL/GenBank/DDBJ databases">
        <authorList>
            <person name="Regsiter A."/>
            <person name="william w."/>
        </authorList>
    </citation>
    <scope>NUCLEOTIDE SEQUENCE</scope>
    <source>
        <strain evidence="16">NCPPB 1641</strain>
    </source>
</reference>